<sequence length="347" mass="40071">MNIGYLHKLLSRTDEIKVIGKNVKIDGVICNVMGIVHHDMEMQLLILQYDESYQQRIEESEGAELFDAPNTPESNRMMLHIDRKNDAIHPFDSVSKVFIDGKEFQVYRSECRQLSTEDWEHILILTKFLNNGWQPNDIDYQNINMLFLTSLILEGEYLSIPALSQNPELRFIMGPRHVVHQVEKPITLVVGDQYPDKLLFRDAATGSEHWAQINRVYLSDMWAEMDEVFSNPKFQEQMTSEEINQARLDFEKKFSEICPKGMCFPIIEYECEEDISLLFYSKSYLDAKPLHRSGTMGFIVRPDQPTGILGLKLKAAVIQEPVPPNTTSIEAELFQYIDTTTGRDILL</sequence>
<reference evidence="1 2" key="1">
    <citation type="submission" date="2023-03" db="EMBL/GenBank/DDBJ databases">
        <title>Novel Species.</title>
        <authorList>
            <person name="Ma S."/>
        </authorList>
    </citation>
    <scope>NUCLEOTIDE SEQUENCE [LARGE SCALE GENOMIC DNA]</scope>
    <source>
        <strain evidence="1 2">LIND6LT2</strain>
    </source>
</reference>
<dbReference type="RefSeq" id="WP_341876606.1">
    <property type="nucleotide sequence ID" value="NZ_CP121687.1"/>
</dbReference>
<accession>A0ABZ2Y582</accession>
<evidence type="ECO:0000313" key="2">
    <source>
        <dbReference type="Proteomes" id="UP001486565"/>
    </source>
</evidence>
<evidence type="ECO:0000313" key="1">
    <source>
        <dbReference type="EMBL" id="WZL69619.1"/>
    </source>
</evidence>
<proteinExistence type="predicted"/>
<dbReference type="Proteomes" id="UP001486565">
    <property type="component" value="Chromosome"/>
</dbReference>
<dbReference type="EMBL" id="CP121687">
    <property type="protein sequence ID" value="WZL69619.1"/>
    <property type="molecule type" value="Genomic_DNA"/>
</dbReference>
<name>A0ABZ2Y582_9FIRM</name>
<gene>
    <name evidence="1" type="ORF">QBE51_12650</name>
</gene>
<protein>
    <submittedName>
        <fullName evidence="1">Uncharacterized protein</fullName>
    </submittedName>
</protein>
<organism evidence="1 2">
    <name type="scientific">Defluviitalea saccharophila</name>
    <dbReference type="NCBI Taxonomy" id="879970"/>
    <lineage>
        <taxon>Bacteria</taxon>
        <taxon>Bacillati</taxon>
        <taxon>Bacillota</taxon>
        <taxon>Clostridia</taxon>
        <taxon>Lachnospirales</taxon>
        <taxon>Defluviitaleaceae</taxon>
        <taxon>Defluviitalea</taxon>
    </lineage>
</organism>
<keyword evidence="2" id="KW-1185">Reference proteome</keyword>